<comment type="similarity">
    <text evidence="1">Belongs to the bacterial ribosomal protein bL34 family.</text>
</comment>
<evidence type="ECO:0000256" key="1">
    <source>
        <dbReference type="ARBA" id="ARBA00010111"/>
    </source>
</evidence>
<reference evidence="5 6" key="2">
    <citation type="submission" date="2016-05" db="EMBL/GenBank/DDBJ databases">
        <title>Lineage-specific infection strategies underlie the spectrum of fungal disease in amphibians.</title>
        <authorList>
            <person name="Cuomo C.A."/>
            <person name="Farrer R.A."/>
            <person name="James T."/>
            <person name="Longcore J."/>
            <person name="Birren B."/>
        </authorList>
    </citation>
    <scope>NUCLEOTIDE SEQUENCE [LARGE SCALE GENOMIC DNA]</scope>
    <source>
        <strain evidence="5 6">JEL423</strain>
    </source>
</reference>
<evidence type="ECO:0000313" key="6">
    <source>
        <dbReference type="Proteomes" id="UP000077115"/>
    </source>
</evidence>
<keyword evidence="2 5" id="KW-0689">Ribosomal protein</keyword>
<evidence type="ECO:0000313" key="5">
    <source>
        <dbReference type="EMBL" id="OAJ37538.1"/>
    </source>
</evidence>
<dbReference type="Gene3D" id="1.10.287.3980">
    <property type="match status" value="1"/>
</dbReference>
<dbReference type="Pfam" id="PF00468">
    <property type="entry name" value="Ribosomal_L34"/>
    <property type="match status" value="1"/>
</dbReference>
<dbReference type="FunFam" id="1.10.287.3980:FF:000001">
    <property type="entry name" value="Mitochondrial ribosomal protein L34"/>
    <property type="match status" value="1"/>
</dbReference>
<gene>
    <name evidence="5" type="ORF">BDEG_21548</name>
</gene>
<proteinExistence type="inferred from homology"/>
<dbReference type="EMBL" id="DS022300">
    <property type="protein sequence ID" value="OAJ37538.1"/>
    <property type="molecule type" value="Genomic_DNA"/>
</dbReference>
<protein>
    <recommendedName>
        <fullName evidence="4">Large ribosomal subunit protein bL34m</fullName>
    </recommendedName>
</protein>
<dbReference type="InterPro" id="IPR000271">
    <property type="entry name" value="Ribosomal_bL34"/>
</dbReference>
<dbReference type="PANTHER" id="PTHR14503:SF4">
    <property type="entry name" value="LARGE RIBOSOMAL SUBUNIT PROTEIN BL34M"/>
    <property type="match status" value="1"/>
</dbReference>
<accession>A0A177WBQ5</accession>
<dbReference type="GO" id="GO:0005762">
    <property type="term" value="C:mitochondrial large ribosomal subunit"/>
    <property type="evidence" value="ECO:0007669"/>
    <property type="project" value="TreeGrafter"/>
</dbReference>
<organism evidence="5 6">
    <name type="scientific">Batrachochytrium dendrobatidis (strain JEL423)</name>
    <dbReference type="NCBI Taxonomy" id="403673"/>
    <lineage>
        <taxon>Eukaryota</taxon>
        <taxon>Fungi</taxon>
        <taxon>Fungi incertae sedis</taxon>
        <taxon>Chytridiomycota</taxon>
        <taxon>Chytridiomycota incertae sedis</taxon>
        <taxon>Chytridiomycetes</taxon>
        <taxon>Rhizophydiales</taxon>
        <taxon>Rhizophydiales incertae sedis</taxon>
        <taxon>Batrachochytrium</taxon>
    </lineage>
</organism>
<sequence length="86" mass="9836">MCSSFTLLKPQGISRSPVVGSRSTTAMSRVSVSQSIAVRYATYGQEYNPSTLVRKRRFGFLKRLKTLGGRKILFRRMLKGRRRLTH</sequence>
<dbReference type="OrthoDB" id="431691at2759"/>
<name>A0A177WBQ5_BATDL</name>
<evidence type="ECO:0000256" key="3">
    <source>
        <dbReference type="ARBA" id="ARBA00023274"/>
    </source>
</evidence>
<dbReference type="GO" id="GO:0006412">
    <property type="term" value="P:translation"/>
    <property type="evidence" value="ECO:0007669"/>
    <property type="project" value="InterPro"/>
</dbReference>
<dbReference type="GO" id="GO:0003735">
    <property type="term" value="F:structural constituent of ribosome"/>
    <property type="evidence" value="ECO:0007669"/>
    <property type="project" value="InterPro"/>
</dbReference>
<reference evidence="5 6" key="1">
    <citation type="submission" date="2006-10" db="EMBL/GenBank/DDBJ databases">
        <title>The Genome Sequence of Batrachochytrium dendrobatidis JEL423.</title>
        <authorList>
            <consortium name="The Broad Institute Genome Sequencing Platform"/>
            <person name="Birren B."/>
            <person name="Lander E."/>
            <person name="Galagan J."/>
            <person name="Cuomo C."/>
            <person name="Devon K."/>
            <person name="Jaffe D."/>
            <person name="Butler J."/>
            <person name="Alvarez P."/>
            <person name="Gnerre S."/>
            <person name="Grabherr M."/>
            <person name="Kleber M."/>
            <person name="Mauceli E."/>
            <person name="Brockman W."/>
            <person name="Young S."/>
            <person name="LaButti K."/>
            <person name="Sykes S."/>
            <person name="DeCaprio D."/>
            <person name="Crawford M."/>
            <person name="Koehrsen M."/>
            <person name="Engels R."/>
            <person name="Montgomery P."/>
            <person name="Pearson M."/>
            <person name="Howarth C."/>
            <person name="Larson L."/>
            <person name="White J."/>
            <person name="O'Leary S."/>
            <person name="Kodira C."/>
            <person name="Zeng Q."/>
            <person name="Yandava C."/>
            <person name="Alvarado L."/>
            <person name="Longcore J."/>
            <person name="James T."/>
        </authorList>
    </citation>
    <scope>NUCLEOTIDE SEQUENCE [LARGE SCALE GENOMIC DNA]</scope>
    <source>
        <strain evidence="5 6">JEL423</strain>
    </source>
</reference>
<dbReference type="NCBIfam" id="TIGR01030">
    <property type="entry name" value="rpmH_bact"/>
    <property type="match status" value="1"/>
</dbReference>
<dbReference type="Proteomes" id="UP000077115">
    <property type="component" value="Unassembled WGS sequence"/>
</dbReference>
<dbReference type="STRING" id="403673.A0A177WBQ5"/>
<dbReference type="PANTHER" id="PTHR14503">
    <property type="entry name" value="MITOCHONDRIAL RIBOSOMAL PROTEIN 34 FAMILY MEMBER"/>
    <property type="match status" value="1"/>
</dbReference>
<dbReference type="VEuPathDB" id="FungiDB:BDEG_21548"/>
<dbReference type="AlphaFoldDB" id="A0A177WBQ5"/>
<keyword evidence="3" id="KW-0687">Ribonucleoprotein</keyword>
<evidence type="ECO:0000256" key="2">
    <source>
        <dbReference type="ARBA" id="ARBA00022980"/>
    </source>
</evidence>
<evidence type="ECO:0000256" key="4">
    <source>
        <dbReference type="ARBA" id="ARBA00035274"/>
    </source>
</evidence>